<accession>A0A3D9FPT9</accession>
<dbReference type="PANTHER" id="PTHR24637">
    <property type="entry name" value="COLLAGEN"/>
    <property type="match status" value="1"/>
</dbReference>
<evidence type="ECO:0000313" key="1">
    <source>
        <dbReference type="EMBL" id="RED22489.1"/>
    </source>
</evidence>
<dbReference type="OrthoDB" id="1247310at2"/>
<gene>
    <name evidence="1" type="ORF">BD847_3118</name>
</gene>
<keyword evidence="2" id="KW-1185">Reference proteome</keyword>
<dbReference type="RefSeq" id="WP_115889113.1">
    <property type="nucleotide sequence ID" value="NZ_QRDQ01000010.1"/>
</dbReference>
<name>A0A3D9FPT9_9FLAO</name>
<dbReference type="EMBL" id="QRDQ01000010">
    <property type="protein sequence ID" value="RED22489.1"/>
    <property type="molecule type" value="Genomic_DNA"/>
</dbReference>
<organism evidence="1 2">
    <name type="scientific">Flavobacterium cutihirudinis</name>
    <dbReference type="NCBI Taxonomy" id="1265740"/>
    <lineage>
        <taxon>Bacteria</taxon>
        <taxon>Pseudomonadati</taxon>
        <taxon>Bacteroidota</taxon>
        <taxon>Flavobacteriia</taxon>
        <taxon>Flavobacteriales</taxon>
        <taxon>Flavobacteriaceae</taxon>
        <taxon>Flavobacterium</taxon>
    </lineage>
</organism>
<reference evidence="1 2" key="1">
    <citation type="submission" date="2018-07" db="EMBL/GenBank/DDBJ databases">
        <title>Genomic Encyclopedia of Archaeal and Bacterial Type Strains, Phase II (KMG-II): from individual species to whole genera.</title>
        <authorList>
            <person name="Goeker M."/>
        </authorList>
    </citation>
    <scope>NUCLEOTIDE SEQUENCE [LARGE SCALE GENOMIC DNA]</scope>
    <source>
        <strain evidence="1 2">DSM 25795</strain>
    </source>
</reference>
<comment type="caution">
    <text evidence="1">The sequence shown here is derived from an EMBL/GenBank/DDBJ whole genome shotgun (WGS) entry which is preliminary data.</text>
</comment>
<evidence type="ECO:0000313" key="2">
    <source>
        <dbReference type="Proteomes" id="UP000257004"/>
    </source>
</evidence>
<sequence>MKNRLLPLVFVLGCYSAYSQVGVGTLNPHEASKLQVFEGKHNKGILIPSVALTGTSDATTVKNLDADANSLLVYNTANVSDVTEGYYYWTAVDRKWNRIINANDLSVAIANVGGNGIAGATGAPGTPGAITTLDAIIKDPNGDIYAYVGTKTTAAERSTEWEQKSPNWVKINGLNGTNGIAGATGEPGAPGAITTLDAIIKDPNGDIYAYVGTKTTTAERSTEWEQKSPNWVKINGVDGTNGIAGATGVPGTPGAITTLDAIIKDPNGDIYAYVGTKTTAAERSTEWEQKSPNWVKINGLNGTNGIAGATGAPGTPGAITTLDAIIKDPNGDIYAYVGTKTTAAERSTEWEQKSPNWVKINGVDGTNGIAGATGAPGTPGAITTLDAIIKDPNGDIYAYVGTKTTAAERSTEWEQKSPNWVKINGLNGTNGIAGATGAPGAPGAITTLDAIIKDPNGDIYAYVGTKTTAAERSTEWEQKSPNWVKINGLNGTNGIAGATGAPGAPGAITTLDAIIKDPNGDIYAYVGTKTTAAERSTEWEQKSPNWVKINNDANGKGSLTSEDGLITIGGAAAGTDVLYADAALKINGGLKGQVLTTTDAAGKVEWQNPVSNKLSLKKISSNDTLDVNTDNVIIIDASTVTGNLTFTLPTVTDESFVGKVFTIKRIDNNDDAFVKAVVTSGTIDEADNRMTIGQSNSYQIILESVSPLKWQTLSKF</sequence>
<dbReference type="PANTHER" id="PTHR24637:SF388">
    <property type="entry name" value="NEMATODE CUTICLE COLLAGEN N-TERMINAL DOMAIN-CONTAINING PROTEIN"/>
    <property type="match status" value="1"/>
</dbReference>
<dbReference type="AlphaFoldDB" id="A0A3D9FPT9"/>
<proteinExistence type="predicted"/>
<protein>
    <submittedName>
        <fullName evidence="1">Uncharacterized protein</fullName>
    </submittedName>
</protein>
<dbReference type="Proteomes" id="UP000257004">
    <property type="component" value="Unassembled WGS sequence"/>
</dbReference>